<dbReference type="RefSeq" id="WP_074237965.1">
    <property type="nucleotide sequence ID" value="NZ_FSRA01000001.1"/>
</dbReference>
<reference evidence="4" key="1">
    <citation type="submission" date="2016-11" db="EMBL/GenBank/DDBJ databases">
        <authorList>
            <person name="Varghese N."/>
            <person name="Submissions S."/>
        </authorList>
    </citation>
    <scope>NUCLEOTIDE SEQUENCE [LARGE SCALE GENOMIC DNA]</scope>
    <source>
        <strain evidence="4">DSM 24787</strain>
    </source>
</reference>
<evidence type="ECO:0000256" key="1">
    <source>
        <dbReference type="ARBA" id="ARBA00010282"/>
    </source>
</evidence>
<feature type="domain" description="Fe-S metabolism associated" evidence="2">
    <location>
        <begin position="11"/>
        <end position="130"/>
    </location>
</feature>
<proteinExistence type="inferred from homology"/>
<dbReference type="OrthoDB" id="9799320at2"/>
<dbReference type="EMBL" id="FSRA01000001">
    <property type="protein sequence ID" value="SIN70197.1"/>
    <property type="molecule type" value="Genomic_DNA"/>
</dbReference>
<accession>A0A1N6DHJ4</accession>
<comment type="similarity">
    <text evidence="1">Belongs to the SufE family.</text>
</comment>
<dbReference type="InterPro" id="IPR003808">
    <property type="entry name" value="Fe-S_metab-assoc_dom"/>
</dbReference>
<keyword evidence="4" id="KW-1185">Reference proteome</keyword>
<dbReference type="Proteomes" id="UP000185003">
    <property type="component" value="Unassembled WGS sequence"/>
</dbReference>
<dbReference type="Pfam" id="PF02657">
    <property type="entry name" value="SufE"/>
    <property type="match status" value="1"/>
</dbReference>
<dbReference type="SUPFAM" id="SSF82649">
    <property type="entry name" value="SufE/NifU"/>
    <property type="match status" value="1"/>
</dbReference>
<evidence type="ECO:0000259" key="2">
    <source>
        <dbReference type="Pfam" id="PF02657"/>
    </source>
</evidence>
<dbReference type="AlphaFoldDB" id="A0A1N6DHJ4"/>
<dbReference type="PANTHER" id="PTHR43597:SF5">
    <property type="entry name" value="SUFE-LIKE PROTEIN 2, CHLOROPLASTIC"/>
    <property type="match status" value="1"/>
</dbReference>
<dbReference type="Gene3D" id="3.90.1010.10">
    <property type="match status" value="1"/>
</dbReference>
<protein>
    <submittedName>
        <fullName evidence="3">Cysteine desulfuration protein SufE</fullName>
    </submittedName>
</protein>
<name>A0A1N6DHJ4_9BACT</name>
<gene>
    <name evidence="3" type="ORF">SAMN04488055_0751</name>
</gene>
<sequence length="142" mass="16082">MTIKEQQDRIIEDFEVFGDWMEKYEYIIQLGKDLPLIDPKYKTDDNLIRGCQSKVWLHAELQDGKLVFSADSDAVITKGLVGLVIQVLSNQTPKDIAEAEIYFIDAIGLTSHLSPTRSNGLLSMLKQIKMYAIGYQAKSIQN</sequence>
<organism evidence="3 4">
    <name type="scientific">Chitinophaga niabensis</name>
    <dbReference type="NCBI Taxonomy" id="536979"/>
    <lineage>
        <taxon>Bacteria</taxon>
        <taxon>Pseudomonadati</taxon>
        <taxon>Bacteroidota</taxon>
        <taxon>Chitinophagia</taxon>
        <taxon>Chitinophagales</taxon>
        <taxon>Chitinophagaceae</taxon>
        <taxon>Chitinophaga</taxon>
    </lineage>
</organism>
<evidence type="ECO:0000313" key="4">
    <source>
        <dbReference type="Proteomes" id="UP000185003"/>
    </source>
</evidence>
<evidence type="ECO:0000313" key="3">
    <source>
        <dbReference type="EMBL" id="SIN70197.1"/>
    </source>
</evidence>
<dbReference type="STRING" id="536979.SAMN04488055_0751"/>
<dbReference type="PANTHER" id="PTHR43597">
    <property type="entry name" value="SULFUR ACCEPTOR PROTEIN CSDE"/>
    <property type="match status" value="1"/>
</dbReference>